<sequence>MSSPTFNFVLDASTQAAYKAPTRQQPANLRGLIRTGKALMGAVLSYPSRHVAKTLAVTGADWIWIDSEHVAWPLDLLAEVIQIINHESGGRMVPIVRVPSKTAFDYMTYCLDAGAGGIIIPHIETVEEVVAIVSACRFPPVGHRSFPPFSFVAGVTDTTPDGETVYSLANKYVAIIPQIESPLGIRNIGPIMQMEEIDACMIGAGDLRLELGLPLAFMGNEPSFAAAMDHASEMARKYNKALVGAALAPTMIEERLRQGFRLLISTIDLYVLAGQTTGQLATARETVEAYMSKHSS</sequence>
<keyword evidence="4" id="KW-0808">Transferase</keyword>
<accession>A0AAD6Y354</accession>
<dbReference type="GO" id="GO:0005737">
    <property type="term" value="C:cytoplasm"/>
    <property type="evidence" value="ECO:0007669"/>
    <property type="project" value="TreeGrafter"/>
</dbReference>
<evidence type="ECO:0000313" key="5">
    <source>
        <dbReference type="Proteomes" id="UP001219525"/>
    </source>
</evidence>
<dbReference type="InterPro" id="IPR005000">
    <property type="entry name" value="Aldolase/citrate-lyase_domain"/>
</dbReference>
<comment type="caution">
    <text evidence="4">The sequence shown here is derived from an EMBL/GenBank/DDBJ whole genome shotgun (WGS) entry which is preliminary data.</text>
</comment>
<dbReference type="PANTHER" id="PTHR30502:SF8">
    <property type="entry name" value="SYNTHASE, PUTATIVE-RELATED"/>
    <property type="match status" value="1"/>
</dbReference>
<keyword evidence="4" id="KW-0418">Kinase</keyword>
<dbReference type="InterPro" id="IPR040442">
    <property type="entry name" value="Pyrv_kinase-like_dom_sf"/>
</dbReference>
<gene>
    <name evidence="4" type="ORF">GGX14DRAFT_665498</name>
</gene>
<evidence type="ECO:0000259" key="3">
    <source>
        <dbReference type="Pfam" id="PF03328"/>
    </source>
</evidence>
<dbReference type="GO" id="GO:0016301">
    <property type="term" value="F:kinase activity"/>
    <property type="evidence" value="ECO:0007669"/>
    <property type="project" value="UniProtKB-KW"/>
</dbReference>
<keyword evidence="4" id="KW-0670">Pyruvate</keyword>
<evidence type="ECO:0000256" key="2">
    <source>
        <dbReference type="ARBA" id="ARBA00023239"/>
    </source>
</evidence>
<dbReference type="AlphaFoldDB" id="A0AAD6Y354"/>
<dbReference type="Pfam" id="PF03328">
    <property type="entry name" value="HpcH_HpaI"/>
    <property type="match status" value="1"/>
</dbReference>
<evidence type="ECO:0000313" key="4">
    <source>
        <dbReference type="EMBL" id="KAJ7198871.1"/>
    </source>
</evidence>
<protein>
    <submittedName>
        <fullName evidence="4">Pyruvate/Phosphoenolpyruvate kinase-like domain-containing protein</fullName>
    </submittedName>
</protein>
<evidence type="ECO:0000256" key="1">
    <source>
        <dbReference type="ARBA" id="ARBA00022723"/>
    </source>
</evidence>
<dbReference type="GO" id="GO:0046872">
    <property type="term" value="F:metal ion binding"/>
    <property type="evidence" value="ECO:0007669"/>
    <property type="project" value="UniProtKB-KW"/>
</dbReference>
<proteinExistence type="predicted"/>
<organism evidence="4 5">
    <name type="scientific">Mycena pura</name>
    <dbReference type="NCBI Taxonomy" id="153505"/>
    <lineage>
        <taxon>Eukaryota</taxon>
        <taxon>Fungi</taxon>
        <taxon>Dikarya</taxon>
        <taxon>Basidiomycota</taxon>
        <taxon>Agaricomycotina</taxon>
        <taxon>Agaricomycetes</taxon>
        <taxon>Agaricomycetidae</taxon>
        <taxon>Agaricales</taxon>
        <taxon>Marasmiineae</taxon>
        <taxon>Mycenaceae</taxon>
        <taxon>Mycena</taxon>
    </lineage>
</organism>
<dbReference type="PANTHER" id="PTHR30502">
    <property type="entry name" value="2-KETO-3-DEOXY-L-RHAMNONATE ALDOLASE"/>
    <property type="match status" value="1"/>
</dbReference>
<name>A0AAD6Y354_9AGAR</name>
<dbReference type="InterPro" id="IPR050251">
    <property type="entry name" value="HpcH-HpaI_aldolase"/>
</dbReference>
<dbReference type="GO" id="GO:0016832">
    <property type="term" value="F:aldehyde-lyase activity"/>
    <property type="evidence" value="ECO:0007669"/>
    <property type="project" value="TreeGrafter"/>
</dbReference>
<dbReference type="Proteomes" id="UP001219525">
    <property type="component" value="Unassembled WGS sequence"/>
</dbReference>
<keyword evidence="1" id="KW-0479">Metal-binding</keyword>
<dbReference type="Gene3D" id="3.20.20.60">
    <property type="entry name" value="Phosphoenolpyruvate-binding domains"/>
    <property type="match status" value="1"/>
</dbReference>
<keyword evidence="2" id="KW-0456">Lyase</keyword>
<feature type="domain" description="HpcH/HpaI aldolase/citrate lyase" evidence="3">
    <location>
        <begin position="50"/>
        <end position="251"/>
    </location>
</feature>
<keyword evidence="5" id="KW-1185">Reference proteome</keyword>
<dbReference type="InterPro" id="IPR015813">
    <property type="entry name" value="Pyrv/PenolPyrv_kinase-like_dom"/>
</dbReference>
<dbReference type="SUPFAM" id="SSF51621">
    <property type="entry name" value="Phosphoenolpyruvate/pyruvate domain"/>
    <property type="match status" value="1"/>
</dbReference>
<dbReference type="EMBL" id="JARJCW010000071">
    <property type="protein sequence ID" value="KAJ7198871.1"/>
    <property type="molecule type" value="Genomic_DNA"/>
</dbReference>
<reference evidence="4" key="1">
    <citation type="submission" date="2023-03" db="EMBL/GenBank/DDBJ databases">
        <title>Massive genome expansion in bonnet fungi (Mycena s.s.) driven by repeated elements and novel gene families across ecological guilds.</title>
        <authorList>
            <consortium name="Lawrence Berkeley National Laboratory"/>
            <person name="Harder C.B."/>
            <person name="Miyauchi S."/>
            <person name="Viragh M."/>
            <person name="Kuo A."/>
            <person name="Thoen E."/>
            <person name="Andreopoulos B."/>
            <person name="Lu D."/>
            <person name="Skrede I."/>
            <person name="Drula E."/>
            <person name="Henrissat B."/>
            <person name="Morin E."/>
            <person name="Kohler A."/>
            <person name="Barry K."/>
            <person name="LaButti K."/>
            <person name="Morin E."/>
            <person name="Salamov A."/>
            <person name="Lipzen A."/>
            <person name="Mereny Z."/>
            <person name="Hegedus B."/>
            <person name="Baldrian P."/>
            <person name="Stursova M."/>
            <person name="Weitz H."/>
            <person name="Taylor A."/>
            <person name="Grigoriev I.V."/>
            <person name="Nagy L.G."/>
            <person name="Martin F."/>
            <person name="Kauserud H."/>
        </authorList>
    </citation>
    <scope>NUCLEOTIDE SEQUENCE</scope>
    <source>
        <strain evidence="4">9144</strain>
    </source>
</reference>